<dbReference type="Proteomes" id="UP000193017">
    <property type="component" value="Chromosome"/>
</dbReference>
<dbReference type="AlphaFoldDB" id="A0A1W6D0A2"/>
<organism evidence="3 4">
    <name type="scientific">Paracoccus contaminans</name>
    <dbReference type="NCBI Taxonomy" id="1945662"/>
    <lineage>
        <taxon>Bacteria</taxon>
        <taxon>Pseudomonadati</taxon>
        <taxon>Pseudomonadota</taxon>
        <taxon>Alphaproteobacteria</taxon>
        <taxon>Rhodobacterales</taxon>
        <taxon>Paracoccaceae</taxon>
        <taxon>Paracoccus</taxon>
    </lineage>
</organism>
<evidence type="ECO:0000256" key="1">
    <source>
        <dbReference type="SAM" id="MobiDB-lite"/>
    </source>
</evidence>
<evidence type="ECO:0000313" key="3">
    <source>
        <dbReference type="EMBL" id="ARJ70495.1"/>
    </source>
</evidence>
<sequence>MQNDKVPPSAKDMSTRLAGNIARLVERRREEALDAPLGLRIAGHVTGAAGSMWFVLLHVVAYGGMLLTLTDLIRTPFDWQDGLGIIGSLASIEAMFLALFVLMNQRLETRNADRRADLDLHIGLLAEDELTQLAAVIHRIAEKLDIAVDRQEAAEVEKTVDPEEVLDALDDIDERPEERAADALGATRDAGGDHAKPALPAMKASTAS</sequence>
<keyword evidence="2" id="KW-1133">Transmembrane helix</keyword>
<reference evidence="3 4" key="1">
    <citation type="submission" date="2017-03" db="EMBL/GenBank/DDBJ databases">
        <title>Genome sequence of Paracoccus contaminans isolated from a water microcosm.</title>
        <authorList>
            <person name="Aurass P."/>
            <person name="Karste S."/>
            <person name="Trost E."/>
            <person name="Glaeser S.P."/>
            <person name="Kaempfer P."/>
            <person name="Flieger A."/>
        </authorList>
    </citation>
    <scope>NUCLEOTIDE SEQUENCE [LARGE SCALE GENOMIC DNA]</scope>
    <source>
        <strain evidence="4">RKI 16-01929T\LMG 29738T\CCM 8701T\CIP 111112T</strain>
    </source>
</reference>
<keyword evidence="2" id="KW-0812">Transmembrane</keyword>
<protein>
    <recommendedName>
        <fullName evidence="5">DUF1003 domain-containing protein</fullName>
    </recommendedName>
</protein>
<dbReference type="KEGG" id="pcon:B0A89_13495"/>
<feature type="region of interest" description="Disordered" evidence="1">
    <location>
        <begin position="171"/>
        <end position="208"/>
    </location>
</feature>
<dbReference type="InterPro" id="IPR010406">
    <property type="entry name" value="DUF1003"/>
</dbReference>
<feature type="transmembrane region" description="Helical" evidence="2">
    <location>
        <begin position="82"/>
        <end position="102"/>
    </location>
</feature>
<gene>
    <name evidence="3" type="ORF">B0A89_13495</name>
</gene>
<name>A0A1W6D0A2_9RHOB</name>
<dbReference type="Pfam" id="PF06210">
    <property type="entry name" value="DUF1003"/>
    <property type="match status" value="1"/>
</dbReference>
<accession>A0A1W6D0A2</accession>
<evidence type="ECO:0000313" key="4">
    <source>
        <dbReference type="Proteomes" id="UP000193017"/>
    </source>
</evidence>
<dbReference type="RefSeq" id="WP_085378553.1">
    <property type="nucleotide sequence ID" value="NZ_CP020612.1"/>
</dbReference>
<keyword evidence="4" id="KW-1185">Reference proteome</keyword>
<evidence type="ECO:0000256" key="2">
    <source>
        <dbReference type="SAM" id="Phobius"/>
    </source>
</evidence>
<dbReference type="STRING" id="1945662.B0A89_13495"/>
<feature type="transmembrane region" description="Helical" evidence="2">
    <location>
        <begin position="37"/>
        <end position="62"/>
    </location>
</feature>
<proteinExistence type="predicted"/>
<keyword evidence="2" id="KW-0472">Membrane</keyword>
<evidence type="ECO:0008006" key="5">
    <source>
        <dbReference type="Google" id="ProtNLM"/>
    </source>
</evidence>
<dbReference type="OrthoDB" id="9795736at2"/>
<dbReference type="EMBL" id="CP020612">
    <property type="protein sequence ID" value="ARJ70495.1"/>
    <property type="molecule type" value="Genomic_DNA"/>
</dbReference>